<dbReference type="AlphaFoldDB" id="A0ABD5Y6K1"/>
<organism evidence="2 3">
    <name type="scientific">Halosimplex aquaticum</name>
    <dbReference type="NCBI Taxonomy" id="3026162"/>
    <lineage>
        <taxon>Archaea</taxon>
        <taxon>Methanobacteriati</taxon>
        <taxon>Methanobacteriota</taxon>
        <taxon>Stenosarchaea group</taxon>
        <taxon>Halobacteria</taxon>
        <taxon>Halobacteriales</taxon>
        <taxon>Haloarculaceae</taxon>
        <taxon>Halosimplex</taxon>
    </lineage>
</organism>
<accession>A0ABD5Y6K1</accession>
<feature type="transmembrane region" description="Helical" evidence="1">
    <location>
        <begin position="31"/>
        <end position="64"/>
    </location>
</feature>
<name>A0ABD5Y6K1_9EURY</name>
<dbReference type="Proteomes" id="UP001596432">
    <property type="component" value="Unassembled WGS sequence"/>
</dbReference>
<dbReference type="GeneID" id="78821623"/>
<proteinExistence type="predicted"/>
<keyword evidence="1" id="KW-1133">Transmembrane helix</keyword>
<keyword evidence="3" id="KW-1185">Reference proteome</keyword>
<dbReference type="Pfam" id="PF26067">
    <property type="entry name" value="DUF8024"/>
    <property type="match status" value="1"/>
</dbReference>
<keyword evidence="1" id="KW-0812">Transmembrane</keyword>
<gene>
    <name evidence="2" type="ORF">ACFQMA_15915</name>
</gene>
<keyword evidence="1" id="KW-0472">Membrane</keyword>
<comment type="caution">
    <text evidence="2">The sequence shown here is derived from an EMBL/GenBank/DDBJ whole genome shotgun (WGS) entry which is preliminary data.</text>
</comment>
<sequence length="73" mass="7635">MADLASSATELVNSIIEMPGHFQEVAMHDPLSAVLLALGALFVLAPSAVMGYLSLGAFFSLFSIESSPPPEAR</sequence>
<reference evidence="2 3" key="1">
    <citation type="journal article" date="2019" name="Int. J. Syst. Evol. Microbiol.">
        <title>The Global Catalogue of Microorganisms (GCM) 10K type strain sequencing project: providing services to taxonomists for standard genome sequencing and annotation.</title>
        <authorList>
            <consortium name="The Broad Institute Genomics Platform"/>
            <consortium name="The Broad Institute Genome Sequencing Center for Infectious Disease"/>
            <person name="Wu L."/>
            <person name="Ma J."/>
        </authorList>
    </citation>
    <scope>NUCLEOTIDE SEQUENCE [LARGE SCALE GENOMIC DNA]</scope>
    <source>
        <strain evidence="2 3">XZYJT29</strain>
    </source>
</reference>
<evidence type="ECO:0000313" key="3">
    <source>
        <dbReference type="Proteomes" id="UP001596432"/>
    </source>
</evidence>
<dbReference type="EMBL" id="JBHTAS010000001">
    <property type="protein sequence ID" value="MFC7141311.1"/>
    <property type="molecule type" value="Genomic_DNA"/>
</dbReference>
<dbReference type="RefSeq" id="WP_274322397.1">
    <property type="nucleotide sequence ID" value="NZ_CP118158.1"/>
</dbReference>
<protein>
    <submittedName>
        <fullName evidence="2">Uncharacterized protein</fullName>
    </submittedName>
</protein>
<dbReference type="InterPro" id="IPR058337">
    <property type="entry name" value="DUF8024"/>
</dbReference>
<evidence type="ECO:0000256" key="1">
    <source>
        <dbReference type="SAM" id="Phobius"/>
    </source>
</evidence>
<evidence type="ECO:0000313" key="2">
    <source>
        <dbReference type="EMBL" id="MFC7141311.1"/>
    </source>
</evidence>